<protein>
    <submittedName>
        <fullName evidence="1">Uncharacterized protein</fullName>
    </submittedName>
</protein>
<reference evidence="1" key="1">
    <citation type="journal article" date="2020" name="Stud. Mycol.">
        <title>101 Dothideomycetes genomes: a test case for predicting lifestyles and emergence of pathogens.</title>
        <authorList>
            <person name="Haridas S."/>
            <person name="Albert R."/>
            <person name="Binder M."/>
            <person name="Bloem J."/>
            <person name="Labutti K."/>
            <person name="Salamov A."/>
            <person name="Andreopoulos B."/>
            <person name="Baker S."/>
            <person name="Barry K."/>
            <person name="Bills G."/>
            <person name="Bluhm B."/>
            <person name="Cannon C."/>
            <person name="Castanera R."/>
            <person name="Culley D."/>
            <person name="Daum C."/>
            <person name="Ezra D."/>
            <person name="Gonzalez J."/>
            <person name="Henrissat B."/>
            <person name="Kuo A."/>
            <person name="Liang C."/>
            <person name="Lipzen A."/>
            <person name="Lutzoni F."/>
            <person name="Magnuson J."/>
            <person name="Mondo S."/>
            <person name="Nolan M."/>
            <person name="Ohm R."/>
            <person name="Pangilinan J."/>
            <person name="Park H.-J."/>
            <person name="Ramirez L."/>
            <person name="Alfaro M."/>
            <person name="Sun H."/>
            <person name="Tritt A."/>
            <person name="Yoshinaga Y."/>
            <person name="Zwiers L.-H."/>
            <person name="Turgeon B."/>
            <person name="Goodwin S."/>
            <person name="Spatafora J."/>
            <person name="Crous P."/>
            <person name="Grigoriev I."/>
        </authorList>
    </citation>
    <scope>NUCLEOTIDE SEQUENCE</scope>
    <source>
        <strain evidence="1">CBS 123094</strain>
    </source>
</reference>
<organism evidence="1 2">
    <name type="scientific">Amniculicola lignicola CBS 123094</name>
    <dbReference type="NCBI Taxonomy" id="1392246"/>
    <lineage>
        <taxon>Eukaryota</taxon>
        <taxon>Fungi</taxon>
        <taxon>Dikarya</taxon>
        <taxon>Ascomycota</taxon>
        <taxon>Pezizomycotina</taxon>
        <taxon>Dothideomycetes</taxon>
        <taxon>Pleosporomycetidae</taxon>
        <taxon>Pleosporales</taxon>
        <taxon>Amniculicolaceae</taxon>
        <taxon>Amniculicola</taxon>
    </lineage>
</organism>
<dbReference type="OrthoDB" id="426882at2759"/>
<evidence type="ECO:0000313" key="2">
    <source>
        <dbReference type="Proteomes" id="UP000799779"/>
    </source>
</evidence>
<feature type="non-terminal residue" evidence="1">
    <location>
        <position position="1"/>
    </location>
</feature>
<name>A0A6A5WG79_9PLEO</name>
<dbReference type="Proteomes" id="UP000799779">
    <property type="component" value="Unassembled WGS sequence"/>
</dbReference>
<keyword evidence="2" id="KW-1185">Reference proteome</keyword>
<gene>
    <name evidence="1" type="ORF">P154DRAFT_436291</name>
</gene>
<dbReference type="EMBL" id="ML977593">
    <property type="protein sequence ID" value="KAF1999789.1"/>
    <property type="molecule type" value="Genomic_DNA"/>
</dbReference>
<evidence type="ECO:0000313" key="1">
    <source>
        <dbReference type="EMBL" id="KAF1999789.1"/>
    </source>
</evidence>
<proteinExistence type="predicted"/>
<accession>A0A6A5WG79</accession>
<sequence length="54" mass="6123">EIYRHKNATDGNFDDTIAFYRQVPVVDKILCDAARKNLEAGVFMNGELHPDKEG</sequence>
<dbReference type="AlphaFoldDB" id="A0A6A5WG79"/>